<evidence type="ECO:0000256" key="1">
    <source>
        <dbReference type="ARBA" id="ARBA00010169"/>
    </source>
</evidence>
<dbReference type="PANTHER" id="PTHR23419">
    <property type="entry name" value="DIVALENT CATION TOLERANCE CUTA-RELATED"/>
    <property type="match status" value="1"/>
</dbReference>
<proteinExistence type="inferred from homology"/>
<dbReference type="InterPro" id="IPR004323">
    <property type="entry name" value="Ion_tolerance_CutA"/>
</dbReference>
<dbReference type="InterPro" id="IPR011322">
    <property type="entry name" value="N-reg_PII-like_a/b"/>
</dbReference>
<evidence type="ECO:0000313" key="3">
    <source>
        <dbReference type="Proteomes" id="UP000292580"/>
    </source>
</evidence>
<dbReference type="GO" id="GO:0010038">
    <property type="term" value="P:response to metal ion"/>
    <property type="evidence" value="ECO:0007669"/>
    <property type="project" value="InterPro"/>
</dbReference>
<dbReference type="Proteomes" id="UP000292580">
    <property type="component" value="Unassembled WGS sequence"/>
</dbReference>
<reference evidence="2 3" key="1">
    <citation type="submission" date="2017-11" db="EMBL/GenBank/DDBJ databases">
        <title>Isolation and Characterization of Methanofollis Species from Methane Seep Offshore SW Taiwan.</title>
        <authorList>
            <person name="Teng N.-H."/>
            <person name="Lai M.-C."/>
            <person name="Chen S.-C."/>
        </authorList>
    </citation>
    <scope>NUCLEOTIDE SEQUENCE [LARGE SCALE GENOMIC DNA]</scope>
    <source>
        <strain evidence="2 3">FWC-SCC2</strain>
    </source>
</reference>
<keyword evidence="3" id="KW-1185">Reference proteome</keyword>
<dbReference type="SUPFAM" id="SSF54913">
    <property type="entry name" value="GlnB-like"/>
    <property type="match status" value="1"/>
</dbReference>
<comment type="similarity">
    <text evidence="1">Belongs to the CutA family.</text>
</comment>
<accession>A0A483CMM5</accession>
<dbReference type="OrthoDB" id="8015at2157"/>
<comment type="caution">
    <text evidence="2">The sequence shown here is derived from an EMBL/GenBank/DDBJ whole genome shotgun (WGS) entry which is preliminary data.</text>
</comment>
<name>A0A483CMM5_9EURY</name>
<dbReference type="GO" id="GO:0005507">
    <property type="term" value="F:copper ion binding"/>
    <property type="evidence" value="ECO:0007669"/>
    <property type="project" value="TreeGrafter"/>
</dbReference>
<dbReference type="AlphaFoldDB" id="A0A483CMM5"/>
<dbReference type="Gene3D" id="3.30.70.120">
    <property type="match status" value="1"/>
</dbReference>
<organism evidence="2 3">
    <name type="scientific">Methanofollis fontis</name>
    <dbReference type="NCBI Taxonomy" id="2052832"/>
    <lineage>
        <taxon>Archaea</taxon>
        <taxon>Methanobacteriati</taxon>
        <taxon>Methanobacteriota</taxon>
        <taxon>Stenosarchaea group</taxon>
        <taxon>Methanomicrobia</taxon>
        <taxon>Methanomicrobiales</taxon>
        <taxon>Methanomicrobiaceae</taxon>
        <taxon>Methanofollis</taxon>
    </lineage>
</organism>
<sequence length="110" mass="12171">MEGESVVIVLCTAPSGDAERIADLAVRKHDAACVNIVGVGSVFRWEGEVQRDREELMIFKTTQGRLSILMDTIQGAHPYEVPEIIAVPVIEGAKEYLAWVAEMVKPPERH</sequence>
<gene>
    <name evidence="2" type="ORF">CUJ86_07295</name>
</gene>
<dbReference type="PANTHER" id="PTHR23419:SF8">
    <property type="entry name" value="FI09726P"/>
    <property type="match status" value="1"/>
</dbReference>
<dbReference type="RefSeq" id="WP_130646918.1">
    <property type="nucleotide sequence ID" value="NZ_PGCL01000003.1"/>
</dbReference>
<dbReference type="Pfam" id="PF03091">
    <property type="entry name" value="CutA1"/>
    <property type="match status" value="1"/>
</dbReference>
<protein>
    <submittedName>
        <fullName evidence="2">Divalent-cation tolerance protein CutA</fullName>
    </submittedName>
</protein>
<dbReference type="EMBL" id="PGCL01000003">
    <property type="protein sequence ID" value="TAJ43862.1"/>
    <property type="molecule type" value="Genomic_DNA"/>
</dbReference>
<evidence type="ECO:0000313" key="2">
    <source>
        <dbReference type="EMBL" id="TAJ43862.1"/>
    </source>
</evidence>
<dbReference type="InterPro" id="IPR015867">
    <property type="entry name" value="N-reg_PII/ATP_PRibTrfase_C"/>
</dbReference>